<comment type="caution">
    <text evidence="2">The sequence shown here is derived from an EMBL/GenBank/DDBJ whole genome shotgun (WGS) entry which is preliminary data.</text>
</comment>
<dbReference type="EMBL" id="JAHRHJ020000011">
    <property type="protein sequence ID" value="KAH9296494.1"/>
    <property type="molecule type" value="Genomic_DNA"/>
</dbReference>
<reference evidence="2 3" key="1">
    <citation type="journal article" date="2021" name="Nat. Plants">
        <title>The Taxus genome provides insights into paclitaxel biosynthesis.</title>
        <authorList>
            <person name="Xiong X."/>
            <person name="Gou J."/>
            <person name="Liao Q."/>
            <person name="Li Y."/>
            <person name="Zhou Q."/>
            <person name="Bi G."/>
            <person name="Li C."/>
            <person name="Du R."/>
            <person name="Wang X."/>
            <person name="Sun T."/>
            <person name="Guo L."/>
            <person name="Liang H."/>
            <person name="Lu P."/>
            <person name="Wu Y."/>
            <person name="Zhang Z."/>
            <person name="Ro D.K."/>
            <person name="Shang Y."/>
            <person name="Huang S."/>
            <person name="Yan J."/>
        </authorList>
    </citation>
    <scope>NUCLEOTIDE SEQUENCE [LARGE SCALE GENOMIC DNA]</scope>
    <source>
        <strain evidence="2">Ta-2019</strain>
    </source>
</reference>
<evidence type="ECO:0000256" key="1">
    <source>
        <dbReference type="SAM" id="MobiDB-lite"/>
    </source>
</evidence>
<evidence type="ECO:0008006" key="4">
    <source>
        <dbReference type="Google" id="ProtNLM"/>
    </source>
</evidence>
<evidence type="ECO:0000313" key="3">
    <source>
        <dbReference type="Proteomes" id="UP000824469"/>
    </source>
</evidence>
<sequence length="154" mass="16989">PYTYYRGGEDLVDLEGSRVSGSSGSGGGGNTGGNQGSGSSGQGPQPHQVFYEMSLHLPNYKGVEDATEHVHKCELLWRAKGITTQERKASQFATTLQGHMHSWYQKYDPHQMVVDYNALHDAFLVEFHIPEFEKKSISVLKEIQQGMANDCVGV</sequence>
<organism evidence="2 3">
    <name type="scientific">Taxus chinensis</name>
    <name type="common">Chinese yew</name>
    <name type="synonym">Taxus wallichiana var. chinensis</name>
    <dbReference type="NCBI Taxonomy" id="29808"/>
    <lineage>
        <taxon>Eukaryota</taxon>
        <taxon>Viridiplantae</taxon>
        <taxon>Streptophyta</taxon>
        <taxon>Embryophyta</taxon>
        <taxon>Tracheophyta</taxon>
        <taxon>Spermatophyta</taxon>
        <taxon>Pinopsida</taxon>
        <taxon>Pinidae</taxon>
        <taxon>Conifers II</taxon>
        <taxon>Cupressales</taxon>
        <taxon>Taxaceae</taxon>
        <taxon>Taxus</taxon>
    </lineage>
</organism>
<feature type="non-terminal residue" evidence="2">
    <location>
        <position position="1"/>
    </location>
</feature>
<name>A0AA38CF03_TAXCH</name>
<keyword evidence="3" id="KW-1185">Reference proteome</keyword>
<gene>
    <name evidence="2" type="ORF">KI387_040082</name>
</gene>
<accession>A0AA38CF03</accession>
<dbReference type="AlphaFoldDB" id="A0AA38CF03"/>
<protein>
    <recommendedName>
        <fullName evidence="4">Retrotransposon gag domain-containing protein</fullName>
    </recommendedName>
</protein>
<proteinExistence type="predicted"/>
<dbReference type="Proteomes" id="UP000824469">
    <property type="component" value="Unassembled WGS sequence"/>
</dbReference>
<evidence type="ECO:0000313" key="2">
    <source>
        <dbReference type="EMBL" id="KAH9296494.1"/>
    </source>
</evidence>
<feature type="region of interest" description="Disordered" evidence="1">
    <location>
        <begin position="1"/>
        <end position="47"/>
    </location>
</feature>
<feature type="compositionally biased region" description="Gly residues" evidence="1">
    <location>
        <begin position="23"/>
        <end position="41"/>
    </location>
</feature>